<protein>
    <submittedName>
        <fullName evidence="1">Predicted hydrolase of the alpha/beta superfamily</fullName>
    </submittedName>
</protein>
<dbReference type="STRING" id="619805.SAMN05660477_00285"/>
<dbReference type="PANTHER" id="PTHR48098:SF6">
    <property type="entry name" value="FERRI-BACILLIBACTIN ESTERASE BESA"/>
    <property type="match status" value="1"/>
</dbReference>
<gene>
    <name evidence="1" type="ORF">SAMN05660477_00285</name>
</gene>
<dbReference type="GO" id="GO:0016787">
    <property type="term" value="F:hydrolase activity"/>
    <property type="evidence" value="ECO:0007669"/>
    <property type="project" value="UniProtKB-KW"/>
</dbReference>
<evidence type="ECO:0000313" key="1">
    <source>
        <dbReference type="EMBL" id="SKB62195.1"/>
    </source>
</evidence>
<accession>A0A1T5CRT2</accession>
<dbReference type="Proteomes" id="UP000191112">
    <property type="component" value="Unassembled WGS sequence"/>
</dbReference>
<dbReference type="InterPro" id="IPR029058">
    <property type="entry name" value="AB_hydrolase_fold"/>
</dbReference>
<sequence>MMLFGFTEAQITILVEKLPTNTSPETRLYLASSLNNWNPKDVNFELKKNAENQFQIQINADKDFDFKITQGSWDSSEANKDGSPIDNHKVNINTVSSLKINIKNWTRPQEKQHSTTSNVKILSENFNIPQLKTTRRIWIYLPPNYDSTSKKYPVIYMHDGQNLFDNATSFSGEWGVDETMNQISENHQLDAIIIGIDNGGDARLDEYSPWKNTKYQKGGEGNQYIDFITQTLKPYIDKRYRTLPQPKNTALIGSSMGGLISLYGGVKYPKIFGRIGIFSPAFWFVSKDLNYFVNKNRNNLRQSKFYFIAGQNEDAGMPQEIENIKDLLLQKKVPERNISVKIDADGTHSETYWRREFGNAVLWLLRR</sequence>
<evidence type="ECO:0000313" key="2">
    <source>
        <dbReference type="Proteomes" id="UP000191112"/>
    </source>
</evidence>
<dbReference type="PANTHER" id="PTHR48098">
    <property type="entry name" value="ENTEROCHELIN ESTERASE-RELATED"/>
    <property type="match status" value="1"/>
</dbReference>
<proteinExistence type="predicted"/>
<organism evidence="1 2">
    <name type="scientific">Soonwooa buanensis</name>
    <dbReference type="NCBI Taxonomy" id="619805"/>
    <lineage>
        <taxon>Bacteria</taxon>
        <taxon>Pseudomonadati</taxon>
        <taxon>Bacteroidota</taxon>
        <taxon>Flavobacteriia</taxon>
        <taxon>Flavobacteriales</taxon>
        <taxon>Weeksellaceae</taxon>
        <taxon>Chryseobacterium group</taxon>
        <taxon>Soonwooa</taxon>
    </lineage>
</organism>
<dbReference type="SUPFAM" id="SSF53474">
    <property type="entry name" value="alpha/beta-Hydrolases"/>
    <property type="match status" value="1"/>
</dbReference>
<dbReference type="EMBL" id="FUYZ01000001">
    <property type="protein sequence ID" value="SKB62195.1"/>
    <property type="molecule type" value="Genomic_DNA"/>
</dbReference>
<dbReference type="InterPro" id="IPR000801">
    <property type="entry name" value="Esterase-like"/>
</dbReference>
<reference evidence="1 2" key="1">
    <citation type="submission" date="2017-02" db="EMBL/GenBank/DDBJ databases">
        <authorList>
            <person name="Peterson S.W."/>
        </authorList>
    </citation>
    <scope>NUCLEOTIDE SEQUENCE [LARGE SCALE GENOMIC DNA]</scope>
    <source>
        <strain evidence="1 2">DSM 22323</strain>
    </source>
</reference>
<name>A0A1T5CRT2_9FLAO</name>
<dbReference type="Gene3D" id="3.40.50.1820">
    <property type="entry name" value="alpha/beta hydrolase"/>
    <property type="match status" value="1"/>
</dbReference>
<keyword evidence="2" id="KW-1185">Reference proteome</keyword>
<keyword evidence="1" id="KW-0378">Hydrolase</keyword>
<dbReference type="AlphaFoldDB" id="A0A1T5CRT2"/>
<dbReference type="InterPro" id="IPR050583">
    <property type="entry name" value="Mycobacterial_A85_antigen"/>
</dbReference>
<dbReference type="Pfam" id="PF00756">
    <property type="entry name" value="Esterase"/>
    <property type="match status" value="1"/>
</dbReference>